<evidence type="ECO:0000256" key="1">
    <source>
        <dbReference type="ARBA" id="ARBA00004123"/>
    </source>
</evidence>
<evidence type="ECO:0000256" key="2">
    <source>
        <dbReference type="ARBA" id="ARBA00023015"/>
    </source>
</evidence>
<dbReference type="InterPro" id="IPR003106">
    <property type="entry name" value="Leu_zip_homeo"/>
</dbReference>
<dbReference type="GO" id="GO:0045893">
    <property type="term" value="P:positive regulation of DNA-templated transcription"/>
    <property type="evidence" value="ECO:0007669"/>
    <property type="project" value="TreeGrafter"/>
</dbReference>
<keyword evidence="6 9" id="KW-0539">Nucleus</keyword>
<evidence type="ECO:0000259" key="14">
    <source>
        <dbReference type="PROSITE" id="PS50071"/>
    </source>
</evidence>
<keyword evidence="12" id="KW-0175">Coiled coil</keyword>
<feature type="region of interest" description="Disordered" evidence="13">
    <location>
        <begin position="1"/>
        <end position="20"/>
    </location>
</feature>
<dbReference type="PROSITE" id="PS00027">
    <property type="entry name" value="HOMEOBOX_1"/>
    <property type="match status" value="1"/>
</dbReference>
<keyword evidence="16" id="KW-1185">Reference proteome</keyword>
<dbReference type="InterPro" id="IPR017970">
    <property type="entry name" value="Homeobox_CS"/>
</dbReference>
<protein>
    <recommendedName>
        <fullName evidence="11">Homeobox-leucine zipper protein</fullName>
    </recommendedName>
    <alternativeName>
        <fullName evidence="11">HD-ZIP protein</fullName>
    </alternativeName>
    <alternativeName>
        <fullName evidence="11">Homeodomain transcription factor</fullName>
    </alternativeName>
</protein>
<feature type="compositionally biased region" description="Polar residues" evidence="13">
    <location>
        <begin position="237"/>
        <end position="249"/>
    </location>
</feature>
<evidence type="ECO:0000256" key="6">
    <source>
        <dbReference type="ARBA" id="ARBA00023242"/>
    </source>
</evidence>
<dbReference type="SMART" id="SM00389">
    <property type="entry name" value="HOX"/>
    <property type="match status" value="1"/>
</dbReference>
<evidence type="ECO:0000256" key="10">
    <source>
        <dbReference type="RuleBase" id="RU000682"/>
    </source>
</evidence>
<feature type="region of interest" description="Disordered" evidence="13">
    <location>
        <begin position="95"/>
        <end position="126"/>
    </location>
</feature>
<keyword evidence="5 11" id="KW-0804">Transcription</keyword>
<proteinExistence type="inferred from homology"/>
<evidence type="ECO:0000256" key="8">
    <source>
        <dbReference type="ARBA" id="ARBA00037260"/>
    </source>
</evidence>
<evidence type="ECO:0000256" key="7">
    <source>
        <dbReference type="ARBA" id="ARBA00025748"/>
    </source>
</evidence>
<dbReference type="InterPro" id="IPR000047">
    <property type="entry name" value="HTH_motif"/>
</dbReference>
<dbReference type="Proteomes" id="UP000636709">
    <property type="component" value="Unassembled WGS sequence"/>
</dbReference>
<feature type="DNA-binding region" description="Homeobox" evidence="9">
    <location>
        <begin position="122"/>
        <end position="181"/>
    </location>
</feature>
<dbReference type="PROSITE" id="PS50071">
    <property type="entry name" value="HOMEOBOX_2"/>
    <property type="match status" value="1"/>
</dbReference>
<feature type="region of interest" description="Disordered" evidence="13">
    <location>
        <begin position="235"/>
        <end position="293"/>
    </location>
</feature>
<evidence type="ECO:0000256" key="12">
    <source>
        <dbReference type="SAM" id="Coils"/>
    </source>
</evidence>
<dbReference type="GO" id="GO:0000981">
    <property type="term" value="F:DNA-binding transcription factor activity, RNA polymerase II-specific"/>
    <property type="evidence" value="ECO:0007669"/>
    <property type="project" value="UniProtKB-UniRule"/>
</dbReference>
<keyword evidence="4 9" id="KW-0371">Homeobox</keyword>
<comment type="function">
    <text evidence="11">Transcription factor.</text>
</comment>
<organism evidence="15 16">
    <name type="scientific">Digitaria exilis</name>
    <dbReference type="NCBI Taxonomy" id="1010633"/>
    <lineage>
        <taxon>Eukaryota</taxon>
        <taxon>Viridiplantae</taxon>
        <taxon>Streptophyta</taxon>
        <taxon>Embryophyta</taxon>
        <taxon>Tracheophyta</taxon>
        <taxon>Spermatophyta</taxon>
        <taxon>Magnoliopsida</taxon>
        <taxon>Liliopsida</taxon>
        <taxon>Poales</taxon>
        <taxon>Poaceae</taxon>
        <taxon>PACMAD clade</taxon>
        <taxon>Panicoideae</taxon>
        <taxon>Panicodae</taxon>
        <taxon>Paniceae</taxon>
        <taxon>Anthephorinae</taxon>
        <taxon>Digitaria</taxon>
    </lineage>
</organism>
<dbReference type="OrthoDB" id="6159439at2759"/>
<evidence type="ECO:0000256" key="3">
    <source>
        <dbReference type="ARBA" id="ARBA00023125"/>
    </source>
</evidence>
<dbReference type="EMBL" id="JACEFO010000191">
    <property type="protein sequence ID" value="KAF8776457.1"/>
    <property type="molecule type" value="Genomic_DNA"/>
</dbReference>
<comment type="subcellular location">
    <subcellularLocation>
        <location evidence="1 9 10">Nucleus</location>
    </subcellularLocation>
</comment>
<feature type="domain" description="Homeobox" evidence="14">
    <location>
        <begin position="120"/>
        <end position="180"/>
    </location>
</feature>
<dbReference type="Pfam" id="PF00046">
    <property type="entry name" value="Homeodomain"/>
    <property type="match status" value="1"/>
</dbReference>
<dbReference type="PANTHER" id="PTHR24326:SF176">
    <property type="entry name" value="HOMEOBOX-LEUCINE ZIPPER PROTEIN ATHB-13"/>
    <property type="match status" value="1"/>
</dbReference>
<evidence type="ECO:0000256" key="11">
    <source>
        <dbReference type="RuleBase" id="RU369038"/>
    </source>
</evidence>
<feature type="compositionally biased region" description="Low complexity" evidence="13">
    <location>
        <begin position="11"/>
        <end position="20"/>
    </location>
</feature>
<gene>
    <name evidence="15" type="ORF">HU200_003162</name>
</gene>
<feature type="region of interest" description="Disordered" evidence="13">
    <location>
        <begin position="28"/>
        <end position="60"/>
    </location>
</feature>
<comment type="function">
    <text evidence="8">Probable transcription factor.</text>
</comment>
<dbReference type="CDD" id="cd00086">
    <property type="entry name" value="homeodomain"/>
    <property type="match status" value="1"/>
</dbReference>
<evidence type="ECO:0000313" key="15">
    <source>
        <dbReference type="EMBL" id="KAF8776457.1"/>
    </source>
</evidence>
<feature type="compositionally biased region" description="Basic and acidic residues" evidence="13">
    <location>
        <begin position="30"/>
        <end position="40"/>
    </location>
</feature>
<keyword evidence="3 9" id="KW-0238">DNA-binding</keyword>
<comment type="similarity">
    <text evidence="7 11">Belongs to the HD-ZIP homeobox family. Class I subfamily.</text>
</comment>
<evidence type="ECO:0000313" key="16">
    <source>
        <dbReference type="Proteomes" id="UP000636709"/>
    </source>
</evidence>
<dbReference type="Pfam" id="PF02183">
    <property type="entry name" value="HALZ"/>
    <property type="match status" value="1"/>
</dbReference>
<dbReference type="PRINTS" id="PR00031">
    <property type="entry name" value="HTHREPRESSR"/>
</dbReference>
<comment type="caution">
    <text evidence="15">The sequence shown here is derived from an EMBL/GenBank/DDBJ whole genome shotgun (WGS) entry which is preliminary data.</text>
</comment>
<dbReference type="FunFam" id="1.10.10.60:FF:000200">
    <property type="entry name" value="Homeobox-leucine zipper protein ATHB-13"/>
    <property type="match status" value="1"/>
</dbReference>
<dbReference type="InterPro" id="IPR045224">
    <property type="entry name" value="HDZip_class_I_plant"/>
</dbReference>
<accession>A0A835FXM0</accession>
<dbReference type="GO" id="GO:0043565">
    <property type="term" value="F:sequence-specific DNA binding"/>
    <property type="evidence" value="ECO:0007669"/>
    <property type="project" value="InterPro"/>
</dbReference>
<feature type="compositionally biased region" description="Basic residues" evidence="13">
    <location>
        <begin position="41"/>
        <end position="56"/>
    </location>
</feature>
<dbReference type="InterPro" id="IPR001356">
    <property type="entry name" value="HD"/>
</dbReference>
<evidence type="ECO:0000256" key="13">
    <source>
        <dbReference type="SAM" id="MobiDB-lite"/>
    </source>
</evidence>
<dbReference type="PANTHER" id="PTHR24326">
    <property type="entry name" value="HOMEOBOX-LEUCINE ZIPPER PROTEIN"/>
    <property type="match status" value="1"/>
</dbReference>
<reference evidence="15" key="1">
    <citation type="submission" date="2020-07" db="EMBL/GenBank/DDBJ databases">
        <title>Genome sequence and genetic diversity analysis of an under-domesticated orphan crop, white fonio (Digitaria exilis).</title>
        <authorList>
            <person name="Bennetzen J.L."/>
            <person name="Chen S."/>
            <person name="Ma X."/>
            <person name="Wang X."/>
            <person name="Yssel A.E.J."/>
            <person name="Chaluvadi S.R."/>
            <person name="Johnson M."/>
            <person name="Gangashetty P."/>
            <person name="Hamidou F."/>
            <person name="Sanogo M.D."/>
            <person name="Zwaenepoel A."/>
            <person name="Wallace J."/>
            <person name="Van De Peer Y."/>
            <person name="Van Deynze A."/>
        </authorList>
    </citation>
    <scope>NUCLEOTIDE SEQUENCE</scope>
    <source>
        <tissue evidence="15">Leaves</tissue>
    </source>
</reference>
<dbReference type="GO" id="GO:0005634">
    <property type="term" value="C:nucleus"/>
    <property type="evidence" value="ECO:0007669"/>
    <property type="project" value="UniProtKB-SubCell"/>
</dbReference>
<evidence type="ECO:0000256" key="9">
    <source>
        <dbReference type="PROSITE-ProRule" id="PRU00108"/>
    </source>
</evidence>
<keyword evidence="2 11" id="KW-0805">Transcription regulation</keyword>
<dbReference type="InterPro" id="IPR009057">
    <property type="entry name" value="Homeodomain-like_sf"/>
</dbReference>
<feature type="coiled-coil region" evidence="12">
    <location>
        <begin position="172"/>
        <end position="213"/>
    </location>
</feature>
<name>A0A835FXM0_9POAL</name>
<evidence type="ECO:0000256" key="5">
    <source>
        <dbReference type="ARBA" id="ARBA00023163"/>
    </source>
</evidence>
<sequence length="354" mass="38714">MRPMASNGMASSPSPFFPPNFLLQMQQAAPDHDPQQAEHHHHEHHHLPPHPLHPHHNPFLPSLQDFRGTLSNVWIDDAGMAPMLGGKRPMYGGADVVGGDEVNGGGGSPNEEELSDDGSQLGGEKKRRLNVEQVRTLEKNFELGNKLEPERKLQLARALGLQPRQVAIWFQNRRARWKTKQLEKDYDVLKRQLDAVKADNDALLSHNKKLQAEILVLKGGREAGSSELINLNKETEASCSNRSENSSEINLDISRTPPSSEGPMDAPPPPHHHHQHSSGGGGGGGMIPFYPSVGRPAGVDIDQLLHSSSGPKLEQHGNGGVQAAAETASFGNLLCSVGDEPPPFWPWADHQHFH</sequence>
<dbReference type="Gene3D" id="1.10.10.60">
    <property type="entry name" value="Homeodomain-like"/>
    <property type="match status" value="1"/>
</dbReference>
<dbReference type="AlphaFoldDB" id="A0A835FXM0"/>
<dbReference type="SUPFAM" id="SSF46689">
    <property type="entry name" value="Homeodomain-like"/>
    <property type="match status" value="1"/>
</dbReference>
<evidence type="ECO:0000256" key="4">
    <source>
        <dbReference type="ARBA" id="ARBA00023155"/>
    </source>
</evidence>